<gene>
    <name evidence="3" type="primary">LOC139178322</name>
</gene>
<evidence type="ECO:0000259" key="1">
    <source>
        <dbReference type="PROSITE" id="PS50209"/>
    </source>
</evidence>
<name>A0ABM4R910_BOSIN</name>
<dbReference type="GeneID" id="139178322"/>
<sequence length="217" mass="24320">MSRPADARAVWTVPAEVEEPPGPGGSGFLGPPRARAAERGADSWFYHCEPRARRERERRAQLLAEIPGSYRERALRALDVGSVLPHLVYDGLFSLQEGTQILSRAGSQQKVDAFFLKLGSKGPEAFCAFCSHLEEFCPYLLTCLFLYFQERTRGALQDSAAAEQKAKAGGQPEKLHRVLELEDLESLQLFNKYVHIPSMFAAFQKSCLFLFRFLPPV</sequence>
<reference evidence="3" key="1">
    <citation type="submission" date="2025-08" db="UniProtKB">
        <authorList>
            <consortium name="RefSeq"/>
        </authorList>
    </citation>
    <scope>IDENTIFICATION</scope>
    <source>
        <tissue evidence="3">Blood</tissue>
    </source>
</reference>
<accession>A0ABM4R910</accession>
<dbReference type="RefSeq" id="XP_070632032.1">
    <property type="nucleotide sequence ID" value="XM_070775931.1"/>
</dbReference>
<dbReference type="CDD" id="cd01671">
    <property type="entry name" value="CARD"/>
    <property type="match status" value="1"/>
</dbReference>
<evidence type="ECO:0000313" key="3">
    <source>
        <dbReference type="RefSeq" id="XP_070632032.1"/>
    </source>
</evidence>
<dbReference type="InterPro" id="IPR011029">
    <property type="entry name" value="DEATH-like_dom_sf"/>
</dbReference>
<dbReference type="Pfam" id="PF00619">
    <property type="entry name" value="CARD"/>
    <property type="match status" value="1"/>
</dbReference>
<proteinExistence type="predicted"/>
<dbReference type="Proteomes" id="UP001652663">
    <property type="component" value="Chromosome 21"/>
</dbReference>
<feature type="domain" description="CARD" evidence="1">
    <location>
        <begin position="47"/>
        <end position="148"/>
    </location>
</feature>
<dbReference type="SUPFAM" id="SSF47986">
    <property type="entry name" value="DEATH domain"/>
    <property type="match status" value="1"/>
</dbReference>
<organism evidence="2 3">
    <name type="scientific">Bos indicus</name>
    <name type="common">Zebu</name>
    <dbReference type="NCBI Taxonomy" id="9915"/>
    <lineage>
        <taxon>Eukaryota</taxon>
        <taxon>Metazoa</taxon>
        <taxon>Chordata</taxon>
        <taxon>Craniata</taxon>
        <taxon>Vertebrata</taxon>
        <taxon>Euteleostomi</taxon>
        <taxon>Mammalia</taxon>
        <taxon>Eutheria</taxon>
        <taxon>Laurasiatheria</taxon>
        <taxon>Artiodactyla</taxon>
        <taxon>Ruminantia</taxon>
        <taxon>Pecora</taxon>
        <taxon>Bovidae</taxon>
        <taxon>Bovinae</taxon>
        <taxon>Bos</taxon>
    </lineage>
</organism>
<dbReference type="InterPro" id="IPR001315">
    <property type="entry name" value="CARD"/>
</dbReference>
<dbReference type="PROSITE" id="PS50209">
    <property type="entry name" value="CARD"/>
    <property type="match status" value="1"/>
</dbReference>
<protein>
    <recommendedName>
        <fullName evidence="1">CARD domain-containing protein</fullName>
    </recommendedName>
</protein>
<keyword evidence="2" id="KW-1185">Reference proteome</keyword>
<evidence type="ECO:0000313" key="2">
    <source>
        <dbReference type="Proteomes" id="UP001652663"/>
    </source>
</evidence>
<dbReference type="Gene3D" id="1.10.533.10">
    <property type="entry name" value="Death Domain, Fas"/>
    <property type="match status" value="1"/>
</dbReference>